<proteinExistence type="predicted"/>
<sequence length="134" mass="14831">MEADRKRSTMAVKSVAADKRKLRIVEGNGGAKPKAVVDSPPPQQPLPEYGMQVQVSIIESDALVELQCPYREGLLLDVMQRLRELRVEITTVQSSLTNGVFVAELRAKVKENANGKKASIVEVKRAIHRIIPQC</sequence>
<keyword evidence="2" id="KW-0539">Nucleus</keyword>
<feature type="domain" description="Plant bHLH transcription factor ACT-like" evidence="3">
    <location>
        <begin position="52"/>
        <end position="131"/>
    </location>
</feature>
<accession>A0A5B7B8H5</accession>
<dbReference type="Pfam" id="PF22754">
    <property type="entry name" value="bHLH-TF_ACT-like_plant"/>
    <property type="match status" value="1"/>
</dbReference>
<dbReference type="AlphaFoldDB" id="A0A5B7B8H5"/>
<comment type="subcellular location">
    <subcellularLocation>
        <location evidence="1">Nucleus</location>
    </subcellularLocation>
</comment>
<organism evidence="4">
    <name type="scientific">Davidia involucrata</name>
    <name type="common">Dove tree</name>
    <dbReference type="NCBI Taxonomy" id="16924"/>
    <lineage>
        <taxon>Eukaryota</taxon>
        <taxon>Viridiplantae</taxon>
        <taxon>Streptophyta</taxon>
        <taxon>Embryophyta</taxon>
        <taxon>Tracheophyta</taxon>
        <taxon>Spermatophyta</taxon>
        <taxon>Magnoliopsida</taxon>
        <taxon>eudicotyledons</taxon>
        <taxon>Gunneridae</taxon>
        <taxon>Pentapetalae</taxon>
        <taxon>asterids</taxon>
        <taxon>Cornales</taxon>
        <taxon>Nyssaceae</taxon>
        <taxon>Davidia</taxon>
    </lineage>
</organism>
<dbReference type="GO" id="GO:0080090">
    <property type="term" value="P:regulation of primary metabolic process"/>
    <property type="evidence" value="ECO:0007669"/>
    <property type="project" value="UniProtKB-ARBA"/>
</dbReference>
<gene>
    <name evidence="4" type="ORF">Din_034721</name>
</gene>
<dbReference type="EMBL" id="GHES01034721">
    <property type="protein sequence ID" value="MPA65280.1"/>
    <property type="molecule type" value="Transcribed_RNA"/>
</dbReference>
<name>A0A5B7B8H5_DAVIN</name>
<dbReference type="InterPro" id="IPR054502">
    <property type="entry name" value="bHLH-TF_ACT-like_plant"/>
</dbReference>
<dbReference type="PANTHER" id="PTHR46266:SF4">
    <property type="entry name" value="TRANSCRIPTION FACTOR TT8"/>
    <property type="match status" value="1"/>
</dbReference>
<dbReference type="GO" id="GO:0005634">
    <property type="term" value="C:nucleus"/>
    <property type="evidence" value="ECO:0007669"/>
    <property type="project" value="UniProtKB-SubCell"/>
</dbReference>
<evidence type="ECO:0000256" key="1">
    <source>
        <dbReference type="ARBA" id="ARBA00004123"/>
    </source>
</evidence>
<evidence type="ECO:0000259" key="3">
    <source>
        <dbReference type="Pfam" id="PF22754"/>
    </source>
</evidence>
<protein>
    <recommendedName>
        <fullName evidence="3">Plant bHLH transcription factor ACT-like domain-containing protein</fullName>
    </recommendedName>
</protein>
<evidence type="ECO:0000313" key="4">
    <source>
        <dbReference type="EMBL" id="MPA65280.1"/>
    </source>
</evidence>
<reference evidence="4" key="1">
    <citation type="submission" date="2019-08" db="EMBL/GenBank/DDBJ databases">
        <title>Reference gene set and small RNA set construction with multiple tissues from Davidia involucrata Baill.</title>
        <authorList>
            <person name="Yang H."/>
            <person name="Zhou C."/>
            <person name="Li G."/>
            <person name="Wang J."/>
            <person name="Gao P."/>
            <person name="Wang M."/>
            <person name="Wang R."/>
            <person name="Zhao Y."/>
        </authorList>
    </citation>
    <scope>NUCLEOTIDE SEQUENCE</scope>
    <source>
        <tissue evidence="4">Mixed with DoveR01_LX</tissue>
    </source>
</reference>
<evidence type="ECO:0000256" key="2">
    <source>
        <dbReference type="ARBA" id="ARBA00023242"/>
    </source>
</evidence>
<dbReference type="PANTHER" id="PTHR46266">
    <property type="entry name" value="TRANSCRIPTION FACTOR TT8"/>
    <property type="match status" value="1"/>
</dbReference>